<keyword evidence="2" id="KW-0378">Hydrolase</keyword>
<feature type="short sequence motif" description="DGA/G" evidence="2">
    <location>
        <begin position="170"/>
        <end position="172"/>
    </location>
</feature>
<keyword evidence="1 2" id="KW-0443">Lipid metabolism</keyword>
<comment type="caution">
    <text evidence="5">The sequence shown here is derived from an EMBL/GenBank/DDBJ whole genome shotgun (WGS) entry which is preliminary data.</text>
</comment>
<dbReference type="PROSITE" id="PS51635">
    <property type="entry name" value="PNPLA"/>
    <property type="match status" value="1"/>
</dbReference>
<keyword evidence="2" id="KW-0442">Lipid degradation</keyword>
<evidence type="ECO:0000256" key="1">
    <source>
        <dbReference type="ARBA" id="ARBA00023098"/>
    </source>
</evidence>
<feature type="domain" description="PNPLA" evidence="4">
    <location>
        <begin position="5"/>
        <end position="183"/>
    </location>
</feature>
<dbReference type="Gene3D" id="3.40.50.10140">
    <property type="entry name" value="Toll/interleukin-1 receptor homology (TIR) domain"/>
    <property type="match status" value="1"/>
</dbReference>
<feature type="active site" description="Proton acceptor" evidence="2">
    <location>
        <position position="170"/>
    </location>
</feature>
<gene>
    <name evidence="5" type="ORF">AW09_002453</name>
</gene>
<dbReference type="InterPro" id="IPR002641">
    <property type="entry name" value="PNPLA_dom"/>
</dbReference>
<dbReference type="SUPFAM" id="SSF52151">
    <property type="entry name" value="FabD/lysophospholipase-like"/>
    <property type="match status" value="1"/>
</dbReference>
<proteinExistence type="predicted"/>
<dbReference type="PROSITE" id="PS50104">
    <property type="entry name" value="TIR"/>
    <property type="match status" value="1"/>
</dbReference>
<organism evidence="5 6">
    <name type="scientific">Candidatus Accumulibacter phosphatis</name>
    <dbReference type="NCBI Taxonomy" id="327160"/>
    <lineage>
        <taxon>Bacteria</taxon>
        <taxon>Pseudomonadati</taxon>
        <taxon>Pseudomonadota</taxon>
        <taxon>Betaproteobacteria</taxon>
        <taxon>Candidatus Accumulibacter</taxon>
    </lineage>
</organism>
<sequence length="465" mass="50198">MKAHLVLGAGGMKTLGYAGALAALADRGVDYASISACSAGTFFGACLCAGVPPAKLVDSVLSTDLRRYLGEPVGGPLLGWFGWGNWRWPRARFKEAGMVALFRELAGGDPTFDDLGLPFATIGVDLISSRLLVYSKASTPQMKVSEAVRIATAVPLLYPPHATPERVVVDGALASQCPVWLATQYPNDLPIVAMIPRRSLVHPRELGLGGFIGALVGLGGASRDLQLIQQMQRTLLVEIDAADVRYDEFDLSAEKRGMLIAAGRLAVENCLGHLLAVAAGSGALDGEPEVTVRPSSYDALAESGASEVMARANSRLSSEVRDRVFISYARDDRSWVDRFQVALKGTLRNKPVLVWDDSQLRGGSVWRQEIERQLKSTKVALLLVTNSFLASDFIKDVELKAVLDAARGDGLVVIWVLVRQCDWQSSELEQINCANDTRRPLNSLTEADLDEALLSVARQVRLALS</sequence>
<feature type="domain" description="TIR" evidence="3">
    <location>
        <begin position="320"/>
        <end position="464"/>
    </location>
</feature>
<dbReference type="Pfam" id="PF13676">
    <property type="entry name" value="TIR_2"/>
    <property type="match status" value="1"/>
</dbReference>
<evidence type="ECO:0000313" key="6">
    <source>
        <dbReference type="Proteomes" id="UP000020077"/>
    </source>
</evidence>
<dbReference type="InterPro" id="IPR035897">
    <property type="entry name" value="Toll_tir_struct_dom_sf"/>
</dbReference>
<dbReference type="GO" id="GO:0016042">
    <property type="term" value="P:lipid catabolic process"/>
    <property type="evidence" value="ECO:0007669"/>
    <property type="project" value="UniProtKB-UniRule"/>
</dbReference>
<dbReference type="Pfam" id="PF01734">
    <property type="entry name" value="Patatin"/>
    <property type="match status" value="1"/>
</dbReference>
<protein>
    <submittedName>
        <fullName evidence="5">Patatin-like phospholipase</fullName>
    </submittedName>
</protein>
<evidence type="ECO:0000259" key="4">
    <source>
        <dbReference type="PROSITE" id="PS51635"/>
    </source>
</evidence>
<evidence type="ECO:0000259" key="3">
    <source>
        <dbReference type="PROSITE" id="PS50104"/>
    </source>
</evidence>
<dbReference type="GO" id="GO:0007165">
    <property type="term" value="P:signal transduction"/>
    <property type="evidence" value="ECO:0007669"/>
    <property type="project" value="InterPro"/>
</dbReference>
<dbReference type="EMBL" id="JDVG02000398">
    <property type="protein sequence ID" value="KFB72360.1"/>
    <property type="molecule type" value="Genomic_DNA"/>
</dbReference>
<name>A0A080LWZ7_9PROT</name>
<dbReference type="InterPro" id="IPR016035">
    <property type="entry name" value="Acyl_Trfase/lysoPLipase"/>
</dbReference>
<comment type="caution">
    <text evidence="2">Lacks conserved residue(s) required for the propagation of feature annotation.</text>
</comment>
<feature type="active site" description="Nucleophile" evidence="2">
    <location>
        <position position="38"/>
    </location>
</feature>
<dbReference type="Gene3D" id="3.40.1090.10">
    <property type="entry name" value="Cytosolic phospholipase A2 catalytic domain"/>
    <property type="match status" value="2"/>
</dbReference>
<evidence type="ECO:0000313" key="5">
    <source>
        <dbReference type="EMBL" id="KFB72360.1"/>
    </source>
</evidence>
<dbReference type="Proteomes" id="UP000020077">
    <property type="component" value="Unassembled WGS sequence"/>
</dbReference>
<dbReference type="InterPro" id="IPR000157">
    <property type="entry name" value="TIR_dom"/>
</dbReference>
<dbReference type="GO" id="GO:0016787">
    <property type="term" value="F:hydrolase activity"/>
    <property type="evidence" value="ECO:0007669"/>
    <property type="project" value="UniProtKB-UniRule"/>
</dbReference>
<reference evidence="5 6" key="1">
    <citation type="submission" date="2014-02" db="EMBL/GenBank/DDBJ databases">
        <title>Expanding our view of genomic diversity in Candidatus Accumulibacter clades.</title>
        <authorList>
            <person name="Skennerton C.T."/>
            <person name="Barr J.J."/>
            <person name="Slater F.R."/>
            <person name="Bond P.L."/>
            <person name="Tyson G.W."/>
        </authorList>
    </citation>
    <scope>NUCLEOTIDE SEQUENCE [LARGE SCALE GENOMIC DNA]</scope>
    <source>
        <strain evidence="6">BA-91</strain>
    </source>
</reference>
<accession>A0A080LWZ7</accession>
<dbReference type="SUPFAM" id="SSF52200">
    <property type="entry name" value="Toll/Interleukin receptor TIR domain"/>
    <property type="match status" value="1"/>
</dbReference>
<evidence type="ECO:0000256" key="2">
    <source>
        <dbReference type="PROSITE-ProRule" id="PRU01161"/>
    </source>
</evidence>
<dbReference type="AlphaFoldDB" id="A0A080LWZ7"/>